<comment type="caution">
    <text evidence="14">The sequence shown here is derived from an EMBL/GenBank/DDBJ whole genome shotgun (WGS) entry which is preliminary data.</text>
</comment>
<reference evidence="14" key="2">
    <citation type="submission" date="2021-04" db="EMBL/GenBank/DDBJ databases">
        <authorList>
            <person name="Gilroy R."/>
        </authorList>
    </citation>
    <scope>NUCLEOTIDE SEQUENCE</scope>
    <source>
        <strain evidence="14">CHK183-1962</strain>
    </source>
</reference>
<feature type="binding site" evidence="11">
    <location>
        <begin position="214"/>
        <end position="215"/>
    </location>
    <ligand>
        <name>substrate</name>
    </ligand>
</feature>
<gene>
    <name evidence="14" type="primary">nagA</name>
    <name evidence="14" type="ORF">H9734_07820</name>
</gene>
<dbReference type="Pfam" id="PF01979">
    <property type="entry name" value="Amidohydro_1"/>
    <property type="match status" value="1"/>
</dbReference>
<keyword evidence="4 12" id="KW-0479">Metal-binding</keyword>
<feature type="binding site" evidence="11">
    <location>
        <position position="222"/>
    </location>
    <ligand>
        <name>substrate</name>
    </ligand>
</feature>
<evidence type="ECO:0000256" key="3">
    <source>
        <dbReference type="ARBA" id="ARBA00018029"/>
    </source>
</evidence>
<evidence type="ECO:0000256" key="10">
    <source>
        <dbReference type="PIRSR" id="PIRSR038994-1"/>
    </source>
</evidence>
<feature type="binding site" evidence="12">
    <location>
        <position position="193"/>
    </location>
    <ligand>
        <name>Zn(2+)</name>
        <dbReference type="ChEBI" id="CHEBI:29105"/>
    </ligand>
</feature>
<evidence type="ECO:0000256" key="11">
    <source>
        <dbReference type="PIRSR" id="PIRSR038994-2"/>
    </source>
</evidence>
<feature type="active site" description="Proton donor/acceptor" evidence="10">
    <location>
        <position position="269"/>
    </location>
</feature>
<evidence type="ECO:0000256" key="2">
    <source>
        <dbReference type="ARBA" id="ARBA00011899"/>
    </source>
</evidence>
<dbReference type="Gene3D" id="3.20.20.140">
    <property type="entry name" value="Metal-dependent hydrolases"/>
    <property type="match status" value="1"/>
</dbReference>
<feature type="binding site" evidence="12">
    <location>
        <position position="211"/>
    </location>
    <ligand>
        <name>Zn(2+)</name>
        <dbReference type="ChEBI" id="CHEBI:29105"/>
    </ligand>
</feature>
<evidence type="ECO:0000256" key="1">
    <source>
        <dbReference type="ARBA" id="ARBA00010716"/>
    </source>
</evidence>
<feature type="binding site" evidence="12">
    <location>
        <position position="128"/>
    </location>
    <ligand>
        <name>Zn(2+)</name>
        <dbReference type="ChEBI" id="CHEBI:29105"/>
    </ligand>
</feature>
<dbReference type="GO" id="GO:0008448">
    <property type="term" value="F:N-acetylglucosamine-6-phosphate deacetylase activity"/>
    <property type="evidence" value="ECO:0007669"/>
    <property type="project" value="UniProtKB-EC"/>
</dbReference>
<proteinExistence type="inferred from homology"/>
<dbReference type="EMBL" id="DXEK01000131">
    <property type="protein sequence ID" value="HIX77485.1"/>
    <property type="molecule type" value="Genomic_DNA"/>
</dbReference>
<reference evidence="14" key="1">
    <citation type="journal article" date="2021" name="PeerJ">
        <title>Extensive microbial diversity within the chicken gut microbiome revealed by metagenomics and culture.</title>
        <authorList>
            <person name="Gilroy R."/>
            <person name="Ravi A."/>
            <person name="Getino M."/>
            <person name="Pursley I."/>
            <person name="Horton D.L."/>
            <person name="Alikhan N.F."/>
            <person name="Baker D."/>
            <person name="Gharbi K."/>
            <person name="Hall N."/>
            <person name="Watson M."/>
            <person name="Adriaenssens E.M."/>
            <person name="Foster-Nyarko E."/>
            <person name="Jarju S."/>
            <person name="Secka A."/>
            <person name="Antonio M."/>
            <person name="Oren A."/>
            <person name="Chaudhuri R.R."/>
            <person name="La Ragione R."/>
            <person name="Hildebrand F."/>
            <person name="Pallen M.J."/>
        </authorList>
    </citation>
    <scope>NUCLEOTIDE SEQUENCE</scope>
    <source>
        <strain evidence="14">CHK183-1962</strain>
    </source>
</reference>
<dbReference type="InterPro" id="IPR003764">
    <property type="entry name" value="GlcNAc_6-P_deAcase"/>
</dbReference>
<dbReference type="GO" id="GO:0006046">
    <property type="term" value="P:N-acetylglucosamine catabolic process"/>
    <property type="evidence" value="ECO:0007669"/>
    <property type="project" value="TreeGrafter"/>
</dbReference>
<feature type="domain" description="Amidohydrolase-related" evidence="13">
    <location>
        <begin position="51"/>
        <end position="371"/>
    </location>
</feature>
<dbReference type="GO" id="GO:0046872">
    <property type="term" value="F:metal ion binding"/>
    <property type="evidence" value="ECO:0007669"/>
    <property type="project" value="UniProtKB-KW"/>
</dbReference>
<organism evidence="14 15">
    <name type="scientific">Candidatus Fusicatenibacter merdavium</name>
    <dbReference type="NCBI Taxonomy" id="2838600"/>
    <lineage>
        <taxon>Bacteria</taxon>
        <taxon>Bacillati</taxon>
        <taxon>Bacillota</taxon>
        <taxon>Clostridia</taxon>
        <taxon>Lachnospirales</taxon>
        <taxon>Lachnospiraceae</taxon>
        <taxon>Fusicatenibacter</taxon>
    </lineage>
</organism>
<evidence type="ECO:0000313" key="15">
    <source>
        <dbReference type="Proteomes" id="UP000886890"/>
    </source>
</evidence>
<dbReference type="Proteomes" id="UP000886890">
    <property type="component" value="Unassembled WGS sequence"/>
</dbReference>
<evidence type="ECO:0000256" key="7">
    <source>
        <dbReference type="ARBA" id="ARBA00047647"/>
    </source>
</evidence>
<dbReference type="InterPro" id="IPR011059">
    <property type="entry name" value="Metal-dep_hydrolase_composite"/>
</dbReference>
<evidence type="ECO:0000256" key="6">
    <source>
        <dbReference type="ARBA" id="ARBA00023277"/>
    </source>
</evidence>
<evidence type="ECO:0000256" key="9">
    <source>
        <dbReference type="PIRNR" id="PIRNR038994"/>
    </source>
</evidence>
<comment type="cofactor">
    <cofactor evidence="12">
        <name>a divalent metal cation</name>
        <dbReference type="ChEBI" id="CHEBI:60240"/>
    </cofactor>
    <text evidence="12">Binds 1 divalent metal cation per subunit.</text>
</comment>
<keyword evidence="6 9" id="KW-0119">Carbohydrate metabolism</keyword>
<dbReference type="AlphaFoldDB" id="A0A9D2BI55"/>
<feature type="binding site" evidence="11">
    <location>
        <begin position="302"/>
        <end position="304"/>
    </location>
    <ligand>
        <name>substrate</name>
    </ligand>
</feature>
<protein>
    <recommendedName>
        <fullName evidence="3">N-acetylglucosamine-6-phosphate deacetylase</fullName>
        <ecNumber evidence="2">3.5.1.25</ecNumber>
    </recommendedName>
</protein>
<dbReference type="Gene3D" id="2.30.40.10">
    <property type="entry name" value="Urease, subunit C, domain 1"/>
    <property type="match status" value="1"/>
</dbReference>
<dbReference type="PANTHER" id="PTHR11113">
    <property type="entry name" value="N-ACETYLGLUCOSAMINE-6-PHOSPHATE DEACETYLASE"/>
    <property type="match status" value="1"/>
</dbReference>
<name>A0A9D2BI55_9FIRM</name>
<comment type="similarity">
    <text evidence="1 9">Belongs to the metallo-dependent hydrolases superfamily. NagA family.</text>
</comment>
<accession>A0A9D2BI55</accession>
<dbReference type="InterPro" id="IPR032466">
    <property type="entry name" value="Metal_Hydrolase"/>
</dbReference>
<evidence type="ECO:0000256" key="5">
    <source>
        <dbReference type="ARBA" id="ARBA00022801"/>
    </source>
</evidence>
<evidence type="ECO:0000259" key="13">
    <source>
        <dbReference type="Pfam" id="PF01979"/>
    </source>
</evidence>
<keyword evidence="5 9" id="KW-0378">Hydrolase</keyword>
<feature type="binding site" evidence="11">
    <location>
        <position position="139"/>
    </location>
    <ligand>
        <name>substrate</name>
    </ligand>
</feature>
<evidence type="ECO:0000256" key="8">
    <source>
        <dbReference type="ARBA" id="ARBA00060590"/>
    </source>
</evidence>
<evidence type="ECO:0000256" key="4">
    <source>
        <dbReference type="ARBA" id="ARBA00022723"/>
    </source>
</evidence>
<comment type="catalytic activity">
    <reaction evidence="7">
        <text>N-acetyl-D-glucosamine 6-phosphate + H2O = D-glucosamine 6-phosphate + acetate</text>
        <dbReference type="Rhea" id="RHEA:22936"/>
        <dbReference type="ChEBI" id="CHEBI:15377"/>
        <dbReference type="ChEBI" id="CHEBI:30089"/>
        <dbReference type="ChEBI" id="CHEBI:57513"/>
        <dbReference type="ChEBI" id="CHEBI:58725"/>
        <dbReference type="EC" id="3.5.1.25"/>
    </reaction>
</comment>
<dbReference type="PANTHER" id="PTHR11113:SF14">
    <property type="entry name" value="N-ACETYLGLUCOSAMINE-6-PHOSPHATE DEACETYLASE"/>
    <property type="match status" value="1"/>
</dbReference>
<dbReference type="CDD" id="cd00854">
    <property type="entry name" value="NagA"/>
    <property type="match status" value="1"/>
</dbReference>
<dbReference type="PIRSF" id="PIRSF038994">
    <property type="entry name" value="NagA"/>
    <property type="match status" value="1"/>
</dbReference>
<dbReference type="EC" id="3.5.1.25" evidence="2"/>
<dbReference type="InterPro" id="IPR006680">
    <property type="entry name" value="Amidohydro-rel"/>
</dbReference>
<evidence type="ECO:0000256" key="12">
    <source>
        <dbReference type="PIRSR" id="PIRSR038994-3"/>
    </source>
</evidence>
<dbReference type="FunFam" id="3.20.20.140:FF:000004">
    <property type="entry name" value="N-acetylglucosamine-6-phosphate deacetylase"/>
    <property type="match status" value="1"/>
</dbReference>
<feature type="binding site" evidence="11">
    <location>
        <position position="246"/>
    </location>
    <ligand>
        <name>substrate</name>
    </ligand>
</feature>
<dbReference type="SUPFAM" id="SSF51338">
    <property type="entry name" value="Composite domain of metallo-dependent hydrolases"/>
    <property type="match status" value="1"/>
</dbReference>
<evidence type="ECO:0000313" key="14">
    <source>
        <dbReference type="EMBL" id="HIX77485.1"/>
    </source>
</evidence>
<comment type="pathway">
    <text evidence="8">Amino-sugar metabolism; N-acetylneuraminate degradation; D-fructose 6-phosphate from N-acetylneuraminate: step 4/5.</text>
</comment>
<dbReference type="NCBIfam" id="TIGR00221">
    <property type="entry name" value="nagA"/>
    <property type="match status" value="1"/>
</dbReference>
<dbReference type="SUPFAM" id="SSF51556">
    <property type="entry name" value="Metallo-dependent hydrolases"/>
    <property type="match status" value="1"/>
</dbReference>
<sequence length="379" mass="41503">MKLLKNKTIYTGDGKITSGYIRYDSVIAETGSMNTFIPQEDDEEIFTEAGTVIPGFIDVHSHGGYGYDSMDASPEEIDAMVQRMTAEEGITSYFCTTMTQSYSQIESAMKNIRTAAERNPVIQGIHVEGPFVSVKYKGAQNEAYIKKPDAEVLSRWNDLSGGRIRVVTYAPEEASPEFETWCLANKILPSAGHSCAVYDLLRRSKARHVTHLYNAQRGLNHREPGVTGYGLLTDGVMVELICDGIHIRPEMIRLAHKVKGSRGIELITDSMRAKGMPDGKSELGGQTVYVKDGTARLEDGTIAGSVLSYIQAFRNIMRFTGVGIEDAVLMTSVNQAQEFGLTQKGSISVGRDADFVLLDDACALKGTVSMGRLFLPSNT</sequence>